<evidence type="ECO:0000313" key="1">
    <source>
        <dbReference type="EMBL" id="KAJ0089440.1"/>
    </source>
</evidence>
<dbReference type="EMBL" id="CM047904">
    <property type="protein sequence ID" value="KAJ0089440.1"/>
    <property type="molecule type" value="Genomic_DNA"/>
</dbReference>
<comment type="caution">
    <text evidence="1">The sequence shown here is derived from an EMBL/GenBank/DDBJ whole genome shotgun (WGS) entry which is preliminary data.</text>
</comment>
<keyword evidence="2" id="KW-1185">Reference proteome</keyword>
<reference evidence="2" key="1">
    <citation type="journal article" date="2023" name="G3 (Bethesda)">
        <title>Genome assembly and association tests identify interacting loci associated with vigor, precocity, and sex in interspecific pistachio rootstocks.</title>
        <authorList>
            <person name="Palmer W."/>
            <person name="Jacygrad E."/>
            <person name="Sagayaradj S."/>
            <person name="Cavanaugh K."/>
            <person name="Han R."/>
            <person name="Bertier L."/>
            <person name="Beede B."/>
            <person name="Kafkas S."/>
            <person name="Golino D."/>
            <person name="Preece J."/>
            <person name="Michelmore R."/>
        </authorList>
    </citation>
    <scope>NUCLEOTIDE SEQUENCE [LARGE SCALE GENOMIC DNA]</scope>
</reference>
<organism evidence="1 2">
    <name type="scientific">Pistacia atlantica</name>
    <dbReference type="NCBI Taxonomy" id="434234"/>
    <lineage>
        <taxon>Eukaryota</taxon>
        <taxon>Viridiplantae</taxon>
        <taxon>Streptophyta</taxon>
        <taxon>Embryophyta</taxon>
        <taxon>Tracheophyta</taxon>
        <taxon>Spermatophyta</taxon>
        <taxon>Magnoliopsida</taxon>
        <taxon>eudicotyledons</taxon>
        <taxon>Gunneridae</taxon>
        <taxon>Pentapetalae</taxon>
        <taxon>rosids</taxon>
        <taxon>malvids</taxon>
        <taxon>Sapindales</taxon>
        <taxon>Anacardiaceae</taxon>
        <taxon>Pistacia</taxon>
    </lineage>
</organism>
<dbReference type="Proteomes" id="UP001164250">
    <property type="component" value="Chromosome 8"/>
</dbReference>
<evidence type="ECO:0000313" key="2">
    <source>
        <dbReference type="Proteomes" id="UP001164250"/>
    </source>
</evidence>
<sequence length="585" mass="64340">MAASSQQSLRKAIGALKDSTKVGLVSLNSDNKVVDLAIVKATNHDEALPKEKHIKTIFDAVSASRPRTDVAYCIQGLSRRLAKTRCWMLNFNQFHHPVYAQVALKTLIVVHRALREVDLTFCQELINFSRRSLMLNLSHFRDESSPVAWDYSAWVRTYALYLEERVECFRLLKYDVEKSILKTKGLQTADLLEQLPFLQQLLFRLLGCKPEGAAMYNGLIHYALSIVVSESIKLYVTITDGILNLVDKYFEMQRHDAIRALEIYRKSGAQADSLNELFEICRGLGFGRGQNYVKIEQPPPSFLAAMADYVQQAPHSLALQSTAISGYQGVPAIEAPKVVAAAPESDLLSDKQDTNVKEEADQSVTPEPRSDQGGADLLDLEVKDESTTTPEPRSGQSEVAATHQIFDLLGLDQLNPEASQLEQKNSLALAIIPSGYPTNSGNDLNEACQTLGWELALVTAPSSNGAAVAESKLAGGLDKLTLDSLYDQAMASRANPNVTHNMGAVPSNPFESASCIQDPFYASSSIAPPTIVQMADMLQQQQSFIRQQQQQLLLTGPSETNPSRNPFLDQSLPSQTPQNPFSGLI</sequence>
<gene>
    <name evidence="1" type="ORF">Patl1_14441</name>
</gene>
<name>A0ACC1ARY4_9ROSI</name>
<accession>A0ACC1ARY4</accession>
<protein>
    <submittedName>
        <fullName evidence="1">Uncharacterized protein</fullName>
    </submittedName>
</protein>
<proteinExistence type="predicted"/>